<accession>A0A397SH62</accession>
<reference evidence="1 2" key="1">
    <citation type="submission" date="2018-06" db="EMBL/GenBank/DDBJ databases">
        <title>Comparative genomics reveals the genomic features of Rhizophagus irregularis, R. cerebriforme, R. diaphanum and Gigaspora rosea, and their symbiotic lifestyle signature.</title>
        <authorList>
            <person name="Morin E."/>
            <person name="San Clemente H."/>
            <person name="Chen E.C.H."/>
            <person name="De La Providencia I."/>
            <person name="Hainaut M."/>
            <person name="Kuo A."/>
            <person name="Kohler A."/>
            <person name="Murat C."/>
            <person name="Tang N."/>
            <person name="Roy S."/>
            <person name="Loubradou J."/>
            <person name="Henrissat B."/>
            <person name="Grigoriev I.V."/>
            <person name="Corradi N."/>
            <person name="Roux C."/>
            <person name="Martin F.M."/>
        </authorList>
    </citation>
    <scope>NUCLEOTIDE SEQUENCE [LARGE SCALE GENOMIC DNA]</scope>
    <source>
        <strain evidence="1 2">DAOM 227022</strain>
    </source>
</reference>
<proteinExistence type="predicted"/>
<dbReference type="Proteomes" id="UP000265703">
    <property type="component" value="Unassembled WGS sequence"/>
</dbReference>
<gene>
    <name evidence="1" type="ORF">C1645_743155</name>
</gene>
<comment type="caution">
    <text evidence="1">The sequence shown here is derived from an EMBL/GenBank/DDBJ whole genome shotgun (WGS) entry which is preliminary data.</text>
</comment>
<keyword evidence="2" id="KW-1185">Reference proteome</keyword>
<dbReference type="AlphaFoldDB" id="A0A397SH62"/>
<organism evidence="1 2">
    <name type="scientific">Glomus cerebriforme</name>
    <dbReference type="NCBI Taxonomy" id="658196"/>
    <lineage>
        <taxon>Eukaryota</taxon>
        <taxon>Fungi</taxon>
        <taxon>Fungi incertae sedis</taxon>
        <taxon>Mucoromycota</taxon>
        <taxon>Glomeromycotina</taxon>
        <taxon>Glomeromycetes</taxon>
        <taxon>Glomerales</taxon>
        <taxon>Glomeraceae</taxon>
        <taxon>Glomus</taxon>
    </lineage>
</organism>
<evidence type="ECO:0000313" key="2">
    <source>
        <dbReference type="Proteomes" id="UP000265703"/>
    </source>
</evidence>
<sequence>MSSQTTQGTRSVPPIDRNNLFIDLISRIDVTQETITPLENNFFNGTEFNNNTNNFSIEEKLLPAARKLDINEYVLYKSKIRSDVLVEVIRCHHGYPGVYSGNLSNFHKDVHTSKN</sequence>
<evidence type="ECO:0000313" key="1">
    <source>
        <dbReference type="EMBL" id="RIA83307.1"/>
    </source>
</evidence>
<name>A0A397SH62_9GLOM</name>
<dbReference type="EMBL" id="QKYT01000583">
    <property type="protein sequence ID" value="RIA83307.1"/>
    <property type="molecule type" value="Genomic_DNA"/>
</dbReference>
<protein>
    <submittedName>
        <fullName evidence="1">Uncharacterized protein</fullName>
    </submittedName>
</protein>